<comment type="caution">
    <text evidence="2">The sequence shown here is derived from an EMBL/GenBank/DDBJ whole genome shotgun (WGS) entry which is preliminary data.</text>
</comment>
<dbReference type="EMBL" id="JACHID010000001">
    <property type="protein sequence ID" value="MBB5020844.1"/>
    <property type="molecule type" value="Genomic_DNA"/>
</dbReference>
<evidence type="ECO:0000313" key="3">
    <source>
        <dbReference type="Proteomes" id="UP000528322"/>
    </source>
</evidence>
<name>A0A7W7Y2Q1_9BACT</name>
<dbReference type="AlphaFoldDB" id="A0A7W7Y2Q1"/>
<protein>
    <submittedName>
        <fullName evidence="2">Uncharacterized protein</fullName>
    </submittedName>
</protein>
<sequence length="144" mass="15745">MGNQLAAIILVLTFFAAAGMAAEVQLGRLSHVDHEKRQLHITGLPHQAVGEELIVSYDEEQYRDWSISRMRTGAAVRVWMEPQATADTVASHDSHQVHRMAPGVGHHHQREDRTGVRSRLGEPHPDSRPGGHGPGSSRGGGGRR</sequence>
<feature type="region of interest" description="Disordered" evidence="1">
    <location>
        <begin position="86"/>
        <end position="144"/>
    </location>
</feature>
<evidence type="ECO:0000256" key="1">
    <source>
        <dbReference type="SAM" id="MobiDB-lite"/>
    </source>
</evidence>
<feature type="compositionally biased region" description="Gly residues" evidence="1">
    <location>
        <begin position="130"/>
        <end position="144"/>
    </location>
</feature>
<dbReference type="Proteomes" id="UP000528322">
    <property type="component" value="Unassembled WGS sequence"/>
</dbReference>
<dbReference type="RefSeq" id="WP_183728384.1">
    <property type="nucleotide sequence ID" value="NZ_JACHID010000001.1"/>
</dbReference>
<accession>A0A7W7Y2Q1</accession>
<reference evidence="2 3" key="1">
    <citation type="submission" date="2020-08" db="EMBL/GenBank/DDBJ databases">
        <title>Genomic Encyclopedia of Type Strains, Phase IV (KMG-IV): sequencing the most valuable type-strain genomes for metagenomic binning, comparative biology and taxonomic classification.</title>
        <authorList>
            <person name="Goeker M."/>
        </authorList>
    </citation>
    <scope>NUCLEOTIDE SEQUENCE [LARGE SCALE GENOMIC DNA]</scope>
    <source>
        <strain evidence="2 3">DSM 22071</strain>
    </source>
</reference>
<gene>
    <name evidence="2" type="ORF">HNR37_000147</name>
</gene>
<evidence type="ECO:0000313" key="2">
    <source>
        <dbReference type="EMBL" id="MBB5020844.1"/>
    </source>
</evidence>
<keyword evidence="3" id="KW-1185">Reference proteome</keyword>
<feature type="compositionally biased region" description="Basic and acidic residues" evidence="1">
    <location>
        <begin position="109"/>
        <end position="129"/>
    </location>
</feature>
<organism evidence="2 3">
    <name type="scientific">Desulfurispira natronophila</name>
    <dbReference type="NCBI Taxonomy" id="682562"/>
    <lineage>
        <taxon>Bacteria</taxon>
        <taxon>Pseudomonadati</taxon>
        <taxon>Chrysiogenota</taxon>
        <taxon>Chrysiogenia</taxon>
        <taxon>Chrysiogenales</taxon>
        <taxon>Chrysiogenaceae</taxon>
        <taxon>Desulfurispira</taxon>
    </lineage>
</organism>
<proteinExistence type="predicted"/>